<name>A0AA38HIT3_9CUCU</name>
<protein>
    <submittedName>
        <fullName evidence="2">Uncharacterized protein</fullName>
    </submittedName>
</protein>
<accession>A0AA38HIT3</accession>
<gene>
    <name evidence="2" type="ORF">Zmor_004516</name>
</gene>
<dbReference type="Proteomes" id="UP001168821">
    <property type="component" value="Unassembled WGS sequence"/>
</dbReference>
<dbReference type="AlphaFoldDB" id="A0AA38HIT3"/>
<dbReference type="EMBL" id="JALNTZ010001944">
    <property type="protein sequence ID" value="KAJ3621779.1"/>
    <property type="molecule type" value="Genomic_DNA"/>
</dbReference>
<evidence type="ECO:0000313" key="3">
    <source>
        <dbReference type="Proteomes" id="UP001168821"/>
    </source>
</evidence>
<evidence type="ECO:0000256" key="1">
    <source>
        <dbReference type="SAM" id="MobiDB-lite"/>
    </source>
</evidence>
<sequence length="99" mass="10906">MEESLAGLPLRDREGGDSAAPTRTLKTLPFRYDLKTFQKPRDIARACSLLRRAPSHTPSNAFSPSKKTAPVASLNLKALWSSTRLGEELVGSFNARCEF</sequence>
<feature type="region of interest" description="Disordered" evidence="1">
    <location>
        <begin position="1"/>
        <end position="22"/>
    </location>
</feature>
<comment type="caution">
    <text evidence="2">The sequence shown here is derived from an EMBL/GenBank/DDBJ whole genome shotgun (WGS) entry which is preliminary data.</text>
</comment>
<evidence type="ECO:0000313" key="2">
    <source>
        <dbReference type="EMBL" id="KAJ3621779.1"/>
    </source>
</evidence>
<proteinExistence type="predicted"/>
<organism evidence="2 3">
    <name type="scientific">Zophobas morio</name>
    <dbReference type="NCBI Taxonomy" id="2755281"/>
    <lineage>
        <taxon>Eukaryota</taxon>
        <taxon>Metazoa</taxon>
        <taxon>Ecdysozoa</taxon>
        <taxon>Arthropoda</taxon>
        <taxon>Hexapoda</taxon>
        <taxon>Insecta</taxon>
        <taxon>Pterygota</taxon>
        <taxon>Neoptera</taxon>
        <taxon>Endopterygota</taxon>
        <taxon>Coleoptera</taxon>
        <taxon>Polyphaga</taxon>
        <taxon>Cucujiformia</taxon>
        <taxon>Tenebrionidae</taxon>
        <taxon>Zophobas</taxon>
    </lineage>
</organism>
<reference evidence="2" key="1">
    <citation type="journal article" date="2023" name="G3 (Bethesda)">
        <title>Whole genome assemblies of Zophobas morio and Tenebrio molitor.</title>
        <authorList>
            <person name="Kaur S."/>
            <person name="Stinson S.A."/>
            <person name="diCenzo G.C."/>
        </authorList>
    </citation>
    <scope>NUCLEOTIDE SEQUENCE</scope>
    <source>
        <strain evidence="2">QUZm001</strain>
    </source>
</reference>
<keyword evidence="3" id="KW-1185">Reference proteome</keyword>